<organism evidence="3">
    <name type="scientific">Angiostrongylus costaricensis</name>
    <name type="common">Nematode worm</name>
    <dbReference type="NCBI Taxonomy" id="334426"/>
    <lineage>
        <taxon>Eukaryota</taxon>
        <taxon>Metazoa</taxon>
        <taxon>Ecdysozoa</taxon>
        <taxon>Nematoda</taxon>
        <taxon>Chromadorea</taxon>
        <taxon>Rhabditida</taxon>
        <taxon>Rhabditina</taxon>
        <taxon>Rhabditomorpha</taxon>
        <taxon>Strongyloidea</taxon>
        <taxon>Metastrongylidae</taxon>
        <taxon>Angiostrongylus</taxon>
    </lineage>
</organism>
<dbReference type="GO" id="GO:0005615">
    <property type="term" value="C:extracellular space"/>
    <property type="evidence" value="ECO:0007669"/>
    <property type="project" value="TreeGrafter"/>
</dbReference>
<dbReference type="SUPFAM" id="SSF55486">
    <property type="entry name" value="Metalloproteases ('zincins'), catalytic domain"/>
    <property type="match status" value="1"/>
</dbReference>
<dbReference type="AlphaFoldDB" id="A0A158PJP4"/>
<gene>
    <name evidence="1" type="ORF">ACOC_LOCUS9029</name>
</gene>
<sequence length="146" mass="17234">MTHLYTMSYQKSRTRCSTQSASVIMRMVESSLSKRKFRRSLIEYLNKYAYVNAKGSHLWEIVEKQAVLHHGISLQNVANAYIKQPGCPMVFVTFSGKELTVHNQTRYFFYHEMRDDTKWTIPIHYRTDSQPKSRLEWVRAAHNKVS</sequence>
<dbReference type="OrthoDB" id="5850968at2759"/>
<dbReference type="GO" id="GO:0070006">
    <property type="term" value="F:metalloaminopeptidase activity"/>
    <property type="evidence" value="ECO:0007669"/>
    <property type="project" value="TreeGrafter"/>
</dbReference>
<reference evidence="1 2" key="2">
    <citation type="submission" date="2018-11" db="EMBL/GenBank/DDBJ databases">
        <authorList>
            <consortium name="Pathogen Informatics"/>
        </authorList>
    </citation>
    <scope>NUCLEOTIDE SEQUENCE [LARGE SCALE GENOMIC DNA]</scope>
    <source>
        <strain evidence="1 2">Costa Rica</strain>
    </source>
</reference>
<dbReference type="Gene3D" id="2.60.40.1910">
    <property type="match status" value="1"/>
</dbReference>
<dbReference type="STRING" id="334426.A0A158PJP4"/>
<dbReference type="GO" id="GO:0006508">
    <property type="term" value="P:proteolysis"/>
    <property type="evidence" value="ECO:0007669"/>
    <property type="project" value="TreeGrafter"/>
</dbReference>
<evidence type="ECO:0000313" key="3">
    <source>
        <dbReference type="WBParaSite" id="ACOC_0000902801-mRNA-1"/>
    </source>
</evidence>
<reference evidence="3" key="1">
    <citation type="submission" date="2016-04" db="UniProtKB">
        <authorList>
            <consortium name="WormBaseParasite"/>
        </authorList>
    </citation>
    <scope>IDENTIFICATION</scope>
</reference>
<dbReference type="InterPro" id="IPR050344">
    <property type="entry name" value="Peptidase_M1_aminopeptidases"/>
</dbReference>
<proteinExistence type="predicted"/>
<dbReference type="PANTHER" id="PTHR11533">
    <property type="entry name" value="PROTEASE M1 ZINC METALLOPROTEASE"/>
    <property type="match status" value="1"/>
</dbReference>
<dbReference type="Proteomes" id="UP000267027">
    <property type="component" value="Unassembled WGS sequence"/>
</dbReference>
<dbReference type="GO" id="GO:0043171">
    <property type="term" value="P:peptide catabolic process"/>
    <property type="evidence" value="ECO:0007669"/>
    <property type="project" value="TreeGrafter"/>
</dbReference>
<dbReference type="EMBL" id="UYYA01004238">
    <property type="protein sequence ID" value="VDM60614.1"/>
    <property type="molecule type" value="Genomic_DNA"/>
</dbReference>
<protein>
    <submittedName>
        <fullName evidence="3">FERM domain-containing protein</fullName>
    </submittedName>
</protein>
<dbReference type="PANTHER" id="PTHR11533:SF299">
    <property type="entry name" value="AMINOPEPTIDASE"/>
    <property type="match status" value="1"/>
</dbReference>
<dbReference type="GO" id="GO:0005737">
    <property type="term" value="C:cytoplasm"/>
    <property type="evidence" value="ECO:0007669"/>
    <property type="project" value="TreeGrafter"/>
</dbReference>
<accession>A0A158PJP4</accession>
<dbReference type="WBParaSite" id="ACOC_0000902801-mRNA-1">
    <property type="protein sequence ID" value="ACOC_0000902801-mRNA-1"/>
    <property type="gene ID" value="ACOC_0000902801"/>
</dbReference>
<evidence type="ECO:0000313" key="1">
    <source>
        <dbReference type="EMBL" id="VDM60614.1"/>
    </source>
</evidence>
<dbReference type="GO" id="GO:0042277">
    <property type="term" value="F:peptide binding"/>
    <property type="evidence" value="ECO:0007669"/>
    <property type="project" value="TreeGrafter"/>
</dbReference>
<name>A0A158PJP4_ANGCS</name>
<dbReference type="GO" id="GO:0016020">
    <property type="term" value="C:membrane"/>
    <property type="evidence" value="ECO:0007669"/>
    <property type="project" value="TreeGrafter"/>
</dbReference>
<dbReference type="Gene3D" id="1.10.390.10">
    <property type="entry name" value="Neutral Protease Domain 2"/>
    <property type="match status" value="1"/>
</dbReference>
<keyword evidence="2" id="KW-1185">Reference proteome</keyword>
<dbReference type="GO" id="GO:0008270">
    <property type="term" value="F:zinc ion binding"/>
    <property type="evidence" value="ECO:0007669"/>
    <property type="project" value="TreeGrafter"/>
</dbReference>
<evidence type="ECO:0000313" key="2">
    <source>
        <dbReference type="Proteomes" id="UP000267027"/>
    </source>
</evidence>
<dbReference type="InterPro" id="IPR027268">
    <property type="entry name" value="Peptidase_M4/M1_CTD_sf"/>
</dbReference>